<evidence type="ECO:0000256" key="12">
    <source>
        <dbReference type="SAM" id="SignalP"/>
    </source>
</evidence>
<dbReference type="InterPro" id="IPR000531">
    <property type="entry name" value="Beta-barrel_TonB"/>
</dbReference>
<dbReference type="GO" id="GO:0015344">
    <property type="term" value="F:siderophore uptake transmembrane transporter activity"/>
    <property type="evidence" value="ECO:0007669"/>
    <property type="project" value="TreeGrafter"/>
</dbReference>
<keyword evidence="8" id="KW-0675">Receptor</keyword>
<evidence type="ECO:0000313" key="16">
    <source>
        <dbReference type="Proteomes" id="UP000184231"/>
    </source>
</evidence>
<feature type="chain" id="PRO_5013110494" evidence="12">
    <location>
        <begin position="23"/>
        <end position="1069"/>
    </location>
</feature>
<evidence type="ECO:0000259" key="14">
    <source>
        <dbReference type="Pfam" id="PF07715"/>
    </source>
</evidence>
<dbReference type="InterPro" id="IPR039426">
    <property type="entry name" value="TonB-dep_rcpt-like"/>
</dbReference>
<dbReference type="SUPFAM" id="SSF56935">
    <property type="entry name" value="Porins"/>
    <property type="match status" value="1"/>
</dbReference>
<evidence type="ECO:0000256" key="3">
    <source>
        <dbReference type="ARBA" id="ARBA00022452"/>
    </source>
</evidence>
<dbReference type="AlphaFoldDB" id="A0A1M6EV55"/>
<evidence type="ECO:0000256" key="2">
    <source>
        <dbReference type="ARBA" id="ARBA00022448"/>
    </source>
</evidence>
<keyword evidence="7 10" id="KW-0472">Membrane</keyword>
<keyword evidence="5 12" id="KW-0732">Signal</keyword>
<evidence type="ECO:0000256" key="7">
    <source>
        <dbReference type="ARBA" id="ARBA00023136"/>
    </source>
</evidence>
<dbReference type="Gene3D" id="2.60.40.1120">
    <property type="entry name" value="Carboxypeptidase-like, regulatory domain"/>
    <property type="match status" value="1"/>
</dbReference>
<keyword evidence="16" id="KW-1185">Reference proteome</keyword>
<sequence>MKTNLNGILTLFLALVVQLAFAQQRTISGTVTDQDGLPLPGVNILVKGTALGTQTDFDGNYSILGSTGQVLLFTYIGQKNVTRTIGTSNIIDIQMTEDAQALEEVVVTAVGITRSEKGLGYNVQTVDAEAISTKPNADVVNSLSGATSGVQIVNSSGEAGASTFITIRGSASITGNNQPLFVVNGLPIASGGGSSGTGGVNTSSRSIDINPDDIASVSVLKGGAATALYGVRAANGAIIITTKSGKNLNAKKIEVHSSMGIDVISQVPGRQKKYSQGSGGTWSGGNAASWGAPIAELEYDGDSSYKWDPNGRLVPKGTGNGMPAKAYDVYDFFQHGTVSNNSVSISNGNEQGDYFFSLSNRDQEGIVPNNKYGRTTVRLNANTNISDNIKFGADMAYTNSRAVQIQKGSNVSGIMLGLLRTATTFDNSAGYEFADGSQRNYRNGGGYDNPYWIANNIRFDEDVNRFTGGINLNVKFTDHLSLTYNTGIDWYNRRYVDQFKINSRGNPRGYLGEYMNFNSVFNSDLLLNYRNDITDNLDISLTIGNNYYSTNSKFLFGDATGLEIPDFYQLNNTSANTTSTGTSRSRTMAIFADLQLSYDDMIYLGLTGRNDWATTMPENNNSAFYPSASLGFVFTEIDGLKNNSILSFGKLRASAATTANIAPAYQTTNNFVSAGTADGWTDGVEFPYAGQTGFAVSSGLGNPDLKHETQDSWEVGADLRFLNSRLGVDFTYFNNNNTDLLMDVPIAASSGFTSVFLNAASMESKGIEISLNATPIKTKDFQWDFVANYTEFSNIVTKLADGVDNIFLGGFTTPQVRAVVGEEYRSIFGEDWYRDENGNVIINDDPTDNFRDGYPMTNTSQGLVPIGNFNPDWTANMTNTLTYKNLSLSFLIDVKSGGVMYNGTAFAMNFFGVHERTENREVYYTADGSIDFDRTPKENIVVMDGVYGHIDSDGNVVSNGTKNVTPVVQDQAWFQGNGSNFGGGPSSAAMEPADWVRLRDLTVAYNFKKLSPLIKDAQIYFSGRNLWIDTPYTGIDPETNLGGATNAQGMDYFNSPGTRSYTMGLKFTF</sequence>
<feature type="domain" description="TonB-dependent receptor plug" evidence="14">
    <location>
        <begin position="120"/>
        <end position="237"/>
    </location>
</feature>
<dbReference type="Pfam" id="PF13715">
    <property type="entry name" value="CarbopepD_reg_2"/>
    <property type="match status" value="1"/>
</dbReference>
<dbReference type="EMBL" id="FQYX01000007">
    <property type="protein sequence ID" value="SHI89296.1"/>
    <property type="molecule type" value="Genomic_DNA"/>
</dbReference>
<protein>
    <submittedName>
        <fullName evidence="15">TonB-linked outer membrane protein, SusC/RagA family</fullName>
    </submittedName>
</protein>
<reference evidence="15 16" key="1">
    <citation type="submission" date="2016-11" db="EMBL/GenBank/DDBJ databases">
        <authorList>
            <person name="Jaros S."/>
            <person name="Januszkiewicz K."/>
            <person name="Wedrychowicz H."/>
        </authorList>
    </citation>
    <scope>NUCLEOTIDE SEQUENCE [LARGE SCALE GENOMIC DNA]</scope>
    <source>
        <strain evidence="15 16">CGMCC 1.8863</strain>
    </source>
</reference>
<dbReference type="InterPro" id="IPR008969">
    <property type="entry name" value="CarboxyPept-like_regulatory"/>
</dbReference>
<dbReference type="STRING" id="558155.SAMN04487911_10763"/>
<feature type="signal peptide" evidence="12">
    <location>
        <begin position="1"/>
        <end position="22"/>
    </location>
</feature>
<dbReference type="PROSITE" id="PS52016">
    <property type="entry name" value="TONB_DEPENDENT_REC_3"/>
    <property type="match status" value="1"/>
</dbReference>
<dbReference type="Gene3D" id="2.170.130.10">
    <property type="entry name" value="TonB-dependent receptor, plug domain"/>
    <property type="match status" value="1"/>
</dbReference>
<dbReference type="PANTHER" id="PTHR30069">
    <property type="entry name" value="TONB-DEPENDENT OUTER MEMBRANE RECEPTOR"/>
    <property type="match status" value="1"/>
</dbReference>
<keyword evidence="9 10" id="KW-0998">Cell outer membrane</keyword>
<dbReference type="SUPFAM" id="SSF49464">
    <property type="entry name" value="Carboxypeptidase regulatory domain-like"/>
    <property type="match status" value="1"/>
</dbReference>
<dbReference type="GO" id="GO:0044718">
    <property type="term" value="P:siderophore transmembrane transport"/>
    <property type="evidence" value="ECO:0007669"/>
    <property type="project" value="TreeGrafter"/>
</dbReference>
<organism evidence="15 16">
    <name type="scientific">Arenibacter nanhaiticus</name>
    <dbReference type="NCBI Taxonomy" id="558155"/>
    <lineage>
        <taxon>Bacteria</taxon>
        <taxon>Pseudomonadati</taxon>
        <taxon>Bacteroidota</taxon>
        <taxon>Flavobacteriia</taxon>
        <taxon>Flavobacteriales</taxon>
        <taxon>Flavobacteriaceae</taxon>
        <taxon>Arenibacter</taxon>
    </lineage>
</organism>
<keyword evidence="3 10" id="KW-1134">Transmembrane beta strand</keyword>
<dbReference type="Proteomes" id="UP000184231">
    <property type="component" value="Unassembled WGS sequence"/>
</dbReference>
<dbReference type="OrthoDB" id="9768177at2"/>
<dbReference type="InterPro" id="IPR023997">
    <property type="entry name" value="TonB-dep_OMP_SusC/RagA_CS"/>
</dbReference>
<dbReference type="InterPro" id="IPR023996">
    <property type="entry name" value="TonB-dep_OMP_SusC/RagA"/>
</dbReference>
<feature type="domain" description="TonB-dependent receptor-like beta-barrel" evidence="13">
    <location>
        <begin position="431"/>
        <end position="1026"/>
    </location>
</feature>
<evidence type="ECO:0000256" key="10">
    <source>
        <dbReference type="PROSITE-ProRule" id="PRU01360"/>
    </source>
</evidence>
<dbReference type="Pfam" id="PF00593">
    <property type="entry name" value="TonB_dep_Rec_b-barrel"/>
    <property type="match status" value="1"/>
</dbReference>
<gene>
    <name evidence="15" type="ORF">SAMN04487911_10763</name>
</gene>
<keyword evidence="2 10" id="KW-0813">Transport</keyword>
<dbReference type="InterPro" id="IPR036942">
    <property type="entry name" value="Beta-barrel_TonB_sf"/>
</dbReference>
<dbReference type="PANTHER" id="PTHR30069:SF29">
    <property type="entry name" value="HEMOGLOBIN AND HEMOGLOBIN-HAPTOGLOBIN-BINDING PROTEIN 1-RELATED"/>
    <property type="match status" value="1"/>
</dbReference>
<comment type="similarity">
    <text evidence="10 11">Belongs to the TonB-dependent receptor family.</text>
</comment>
<evidence type="ECO:0000313" key="15">
    <source>
        <dbReference type="EMBL" id="SHI89296.1"/>
    </source>
</evidence>
<dbReference type="RefSeq" id="WP_072763914.1">
    <property type="nucleotide sequence ID" value="NZ_FQYX01000007.1"/>
</dbReference>
<evidence type="ECO:0000256" key="8">
    <source>
        <dbReference type="ARBA" id="ARBA00023170"/>
    </source>
</evidence>
<dbReference type="InterPro" id="IPR037066">
    <property type="entry name" value="Plug_dom_sf"/>
</dbReference>
<evidence type="ECO:0000256" key="1">
    <source>
        <dbReference type="ARBA" id="ARBA00004571"/>
    </source>
</evidence>
<evidence type="ECO:0000256" key="5">
    <source>
        <dbReference type="ARBA" id="ARBA00022729"/>
    </source>
</evidence>
<evidence type="ECO:0000256" key="6">
    <source>
        <dbReference type="ARBA" id="ARBA00023077"/>
    </source>
</evidence>
<dbReference type="Gene3D" id="2.40.170.20">
    <property type="entry name" value="TonB-dependent receptor, beta-barrel domain"/>
    <property type="match status" value="1"/>
</dbReference>
<name>A0A1M6EV55_9FLAO</name>
<comment type="subcellular location">
    <subcellularLocation>
        <location evidence="1 10">Cell outer membrane</location>
        <topology evidence="1 10">Multi-pass membrane protein</topology>
    </subcellularLocation>
</comment>
<evidence type="ECO:0000256" key="9">
    <source>
        <dbReference type="ARBA" id="ARBA00023237"/>
    </source>
</evidence>
<proteinExistence type="inferred from homology"/>
<dbReference type="Pfam" id="PF07715">
    <property type="entry name" value="Plug"/>
    <property type="match status" value="1"/>
</dbReference>
<evidence type="ECO:0000256" key="11">
    <source>
        <dbReference type="RuleBase" id="RU003357"/>
    </source>
</evidence>
<accession>A0A1M6EV55</accession>
<dbReference type="InterPro" id="IPR012910">
    <property type="entry name" value="Plug_dom"/>
</dbReference>
<keyword evidence="6 11" id="KW-0798">TonB box</keyword>
<evidence type="ECO:0000259" key="13">
    <source>
        <dbReference type="Pfam" id="PF00593"/>
    </source>
</evidence>
<dbReference type="GO" id="GO:0009279">
    <property type="term" value="C:cell outer membrane"/>
    <property type="evidence" value="ECO:0007669"/>
    <property type="project" value="UniProtKB-SubCell"/>
</dbReference>
<dbReference type="NCBIfam" id="TIGR04056">
    <property type="entry name" value="OMP_RagA_SusC"/>
    <property type="match status" value="1"/>
</dbReference>
<evidence type="ECO:0000256" key="4">
    <source>
        <dbReference type="ARBA" id="ARBA00022692"/>
    </source>
</evidence>
<keyword evidence="4 10" id="KW-0812">Transmembrane</keyword>
<dbReference type="NCBIfam" id="TIGR04057">
    <property type="entry name" value="SusC_RagA_signa"/>
    <property type="match status" value="1"/>
</dbReference>